<organism evidence="2 3">
    <name type="scientific">Elasticomyces elasticus</name>
    <dbReference type="NCBI Taxonomy" id="574655"/>
    <lineage>
        <taxon>Eukaryota</taxon>
        <taxon>Fungi</taxon>
        <taxon>Dikarya</taxon>
        <taxon>Ascomycota</taxon>
        <taxon>Pezizomycotina</taxon>
        <taxon>Dothideomycetes</taxon>
        <taxon>Dothideomycetidae</taxon>
        <taxon>Mycosphaerellales</taxon>
        <taxon>Teratosphaeriaceae</taxon>
        <taxon>Elasticomyces</taxon>
    </lineage>
</organism>
<evidence type="ECO:0000256" key="1">
    <source>
        <dbReference type="SAM" id="MobiDB-lite"/>
    </source>
</evidence>
<feature type="compositionally biased region" description="Low complexity" evidence="1">
    <location>
        <begin position="433"/>
        <end position="442"/>
    </location>
</feature>
<accession>A0AAN7VYY4</accession>
<comment type="caution">
    <text evidence="2">The sequence shown here is derived from an EMBL/GenBank/DDBJ whole genome shotgun (WGS) entry which is preliminary data.</text>
</comment>
<gene>
    <name evidence="2" type="ORF">LTR97_011504</name>
</gene>
<feature type="compositionally biased region" description="Basic and acidic residues" evidence="1">
    <location>
        <begin position="443"/>
        <end position="452"/>
    </location>
</feature>
<evidence type="ECO:0000313" key="2">
    <source>
        <dbReference type="EMBL" id="KAK5691511.1"/>
    </source>
</evidence>
<sequence length="452" mass="51419">MATSVEFEHDVPMPYGYRSSVKHISWMREHSMTRLEQRHAVATALGHQQRMEHIVALLAEPQTQQDFASKIVKLQDSVQGLKGFFSDFLDPTLYTERQPYRGPDDTSIAIRECGPATQQVFRTPELVEQILEHLGLAEILSYDQVDRSARAILAQSTPLQSLLSLRAYADDSLLRLPFELYGDLRTASFYCRQGYDYDNGPNNAWGPGRTSSMVLLEAGFESTANRIHLPKIDVRCRNMLITQPPIKKMWVRLQCCRRASGLSDSQREHDLHSDTGITIGDLYDATKKAEEEHSLCHRASRMDHDAAGFVHSGVSFRAYVHHSMLPPVEPTFELHNRHMVDELDDDDQRQRDSLLAGRMHAYMMYKRKAFENDDPIMTLANFEKAGLMERWMEEHQASMAQARALRRANPEGSSLLQPLPEIDFSESLASAQSAWAGASQAQRQDRYPPGEE</sequence>
<name>A0AAN7VYY4_9PEZI</name>
<evidence type="ECO:0000313" key="3">
    <source>
        <dbReference type="Proteomes" id="UP001310594"/>
    </source>
</evidence>
<dbReference type="EMBL" id="JAVRQU010000021">
    <property type="protein sequence ID" value="KAK5691511.1"/>
    <property type="molecule type" value="Genomic_DNA"/>
</dbReference>
<reference evidence="2" key="1">
    <citation type="submission" date="2023-08" db="EMBL/GenBank/DDBJ databases">
        <title>Black Yeasts Isolated from many extreme environments.</title>
        <authorList>
            <person name="Coleine C."/>
            <person name="Stajich J.E."/>
            <person name="Selbmann L."/>
        </authorList>
    </citation>
    <scope>NUCLEOTIDE SEQUENCE</scope>
    <source>
        <strain evidence="2">CCFEE 5810</strain>
    </source>
</reference>
<dbReference type="Proteomes" id="UP001310594">
    <property type="component" value="Unassembled WGS sequence"/>
</dbReference>
<proteinExistence type="predicted"/>
<protein>
    <submittedName>
        <fullName evidence="2">Uncharacterized protein</fullName>
    </submittedName>
</protein>
<feature type="region of interest" description="Disordered" evidence="1">
    <location>
        <begin position="433"/>
        <end position="452"/>
    </location>
</feature>
<dbReference type="AlphaFoldDB" id="A0AAN7VYY4"/>